<sequence length="548" mass="59755">MSHFFVGMTLAYTFICCRAQTDLTLVPGSSGEDVVDACIQKLSAISLFTNDYGFLKRIALFESKFGSNSTVINANPTGGIWQITTAISQAISSGTTSQAILDQARLSLGNDVTNFADGDFSIPLKSALAARLYVEYIQLTQISPATVYEQAIWWSQYYNLNGQSKYFQTTVTNYEYTNKCSVSKADFYFLMDGSGSITSQNFKQSLKFIDQLASEISISSKQVRTGLTVYSDRVYPISQFDQHQSNGAFRVIVTFTPYPDGGTNTGEGIEFVRTTMFNTSTGMRPLADGAQRILLVLTDGKSQDNVVAPSTAIKEDGVTVFCVGVGSGYVQDEIYAIASDPDSAYAFGLSQFDQMVEILKDRISVQACKIPALVPDDTEVPILVESGHTHYFEVQMPTNGSIELNYTVTTVSTTTVYVSSSTTNPNSAIHDFYFNLQPGVTVVAINSGETATSAVELFNYTSTGPSLSLNGSIFAIGNIETNPVYVAVEAGGDQPLEATVKSTGSNTRYTGEAEQKIEAFAWITVFILFSLLTSALLFRLYRLYTKQR</sequence>
<evidence type="ECO:0000256" key="2">
    <source>
        <dbReference type="SAM" id="SignalP"/>
    </source>
</evidence>
<keyword evidence="5" id="KW-1185">Reference proteome</keyword>
<dbReference type="PANTHER" id="PTHR24020">
    <property type="entry name" value="COLLAGEN ALPHA"/>
    <property type="match status" value="1"/>
</dbReference>
<organism evidence="4 5">
    <name type="scientific">Clavelina lepadiformis</name>
    <name type="common">Light-bulb sea squirt</name>
    <name type="synonym">Ascidia lepadiformis</name>
    <dbReference type="NCBI Taxonomy" id="159417"/>
    <lineage>
        <taxon>Eukaryota</taxon>
        <taxon>Metazoa</taxon>
        <taxon>Chordata</taxon>
        <taxon>Tunicata</taxon>
        <taxon>Ascidiacea</taxon>
        <taxon>Aplousobranchia</taxon>
        <taxon>Clavelinidae</taxon>
        <taxon>Clavelina</taxon>
    </lineage>
</organism>
<dbReference type="Proteomes" id="UP001642483">
    <property type="component" value="Unassembled WGS sequence"/>
</dbReference>
<reference evidence="4 5" key="1">
    <citation type="submission" date="2024-02" db="EMBL/GenBank/DDBJ databases">
        <authorList>
            <person name="Daric V."/>
            <person name="Darras S."/>
        </authorList>
    </citation>
    <scope>NUCLEOTIDE SEQUENCE [LARGE SCALE GENOMIC DNA]</scope>
</reference>
<comment type="caution">
    <text evidence="4">The sequence shown here is derived from an EMBL/GenBank/DDBJ whole genome shotgun (WGS) entry which is preliminary data.</text>
</comment>
<gene>
    <name evidence="4" type="ORF">CVLEPA_LOCUS8076</name>
</gene>
<keyword evidence="2" id="KW-0732">Signal</keyword>
<accession>A0ABP0FEL7</accession>
<dbReference type="EMBL" id="CAWYQH010000046">
    <property type="protein sequence ID" value="CAK8678125.1"/>
    <property type="molecule type" value="Genomic_DNA"/>
</dbReference>
<dbReference type="PRINTS" id="PR00453">
    <property type="entry name" value="VWFADOMAIN"/>
</dbReference>
<feature type="signal peptide" evidence="2">
    <location>
        <begin position="1"/>
        <end position="19"/>
    </location>
</feature>
<keyword evidence="1" id="KW-0812">Transmembrane</keyword>
<keyword evidence="1" id="KW-1133">Transmembrane helix</keyword>
<keyword evidence="1" id="KW-0472">Membrane</keyword>
<dbReference type="PROSITE" id="PS50234">
    <property type="entry name" value="VWFA"/>
    <property type="match status" value="1"/>
</dbReference>
<dbReference type="SUPFAM" id="SSF53300">
    <property type="entry name" value="vWA-like"/>
    <property type="match status" value="1"/>
</dbReference>
<dbReference type="InterPro" id="IPR050525">
    <property type="entry name" value="ECM_Assembly_Org"/>
</dbReference>
<evidence type="ECO:0000256" key="1">
    <source>
        <dbReference type="SAM" id="Phobius"/>
    </source>
</evidence>
<protein>
    <recommendedName>
        <fullName evidence="3">VWFA domain-containing protein</fullName>
    </recommendedName>
</protein>
<dbReference type="SMART" id="SM00327">
    <property type="entry name" value="VWA"/>
    <property type="match status" value="1"/>
</dbReference>
<feature type="chain" id="PRO_5047083113" description="VWFA domain-containing protein" evidence="2">
    <location>
        <begin position="20"/>
        <end position="548"/>
    </location>
</feature>
<dbReference type="InterPro" id="IPR036465">
    <property type="entry name" value="vWFA_dom_sf"/>
</dbReference>
<proteinExistence type="predicted"/>
<evidence type="ECO:0000259" key="3">
    <source>
        <dbReference type="PROSITE" id="PS50234"/>
    </source>
</evidence>
<name>A0ABP0FEL7_CLALP</name>
<feature type="domain" description="VWFA" evidence="3">
    <location>
        <begin position="186"/>
        <end position="363"/>
    </location>
</feature>
<feature type="transmembrane region" description="Helical" evidence="1">
    <location>
        <begin position="519"/>
        <end position="541"/>
    </location>
</feature>
<dbReference type="PANTHER" id="PTHR24020:SF87">
    <property type="entry name" value="COLLAGEN ALPHA-1(VI) CHAIN-LIKE"/>
    <property type="match status" value="1"/>
</dbReference>
<evidence type="ECO:0000313" key="5">
    <source>
        <dbReference type="Proteomes" id="UP001642483"/>
    </source>
</evidence>
<dbReference type="Gene3D" id="3.40.50.410">
    <property type="entry name" value="von Willebrand factor, type A domain"/>
    <property type="match status" value="1"/>
</dbReference>
<dbReference type="Pfam" id="PF00092">
    <property type="entry name" value="VWA"/>
    <property type="match status" value="1"/>
</dbReference>
<dbReference type="InterPro" id="IPR002035">
    <property type="entry name" value="VWF_A"/>
</dbReference>
<evidence type="ECO:0000313" key="4">
    <source>
        <dbReference type="EMBL" id="CAK8678125.1"/>
    </source>
</evidence>